<organism evidence="2 3">
    <name type="scientific">Macrosiphum euphorbiae</name>
    <name type="common">potato aphid</name>
    <dbReference type="NCBI Taxonomy" id="13131"/>
    <lineage>
        <taxon>Eukaryota</taxon>
        <taxon>Metazoa</taxon>
        <taxon>Ecdysozoa</taxon>
        <taxon>Arthropoda</taxon>
        <taxon>Hexapoda</taxon>
        <taxon>Insecta</taxon>
        <taxon>Pterygota</taxon>
        <taxon>Neoptera</taxon>
        <taxon>Paraneoptera</taxon>
        <taxon>Hemiptera</taxon>
        <taxon>Sternorrhyncha</taxon>
        <taxon>Aphidomorpha</taxon>
        <taxon>Aphidoidea</taxon>
        <taxon>Aphididae</taxon>
        <taxon>Macrosiphini</taxon>
        <taxon>Macrosiphum</taxon>
    </lineage>
</organism>
<protein>
    <recommendedName>
        <fullName evidence="1">Integrase catalytic domain-containing protein</fullName>
    </recommendedName>
</protein>
<accession>A0AAV0XUJ5</accession>
<comment type="caution">
    <text evidence="2">The sequence shown here is derived from an EMBL/GenBank/DDBJ whole genome shotgun (WGS) entry which is preliminary data.</text>
</comment>
<gene>
    <name evidence="2" type="ORF">MEUPH1_LOCUS25798</name>
</gene>
<dbReference type="PANTHER" id="PTHR37984">
    <property type="entry name" value="PROTEIN CBG26694"/>
    <property type="match status" value="1"/>
</dbReference>
<dbReference type="GO" id="GO:0015074">
    <property type="term" value="P:DNA integration"/>
    <property type="evidence" value="ECO:0007669"/>
    <property type="project" value="InterPro"/>
</dbReference>
<dbReference type="EMBL" id="CARXXK010001015">
    <property type="protein sequence ID" value="CAI6371848.1"/>
    <property type="molecule type" value="Genomic_DNA"/>
</dbReference>
<dbReference type="SUPFAM" id="SSF53098">
    <property type="entry name" value="Ribonuclease H-like"/>
    <property type="match status" value="1"/>
</dbReference>
<dbReference type="InterPro" id="IPR012337">
    <property type="entry name" value="RNaseH-like_sf"/>
</dbReference>
<evidence type="ECO:0000313" key="2">
    <source>
        <dbReference type="EMBL" id="CAI6371848.1"/>
    </source>
</evidence>
<dbReference type="Gene3D" id="3.30.420.10">
    <property type="entry name" value="Ribonuclease H-like superfamily/Ribonuclease H"/>
    <property type="match status" value="1"/>
</dbReference>
<dbReference type="InterPro" id="IPR036397">
    <property type="entry name" value="RNaseH_sf"/>
</dbReference>
<evidence type="ECO:0000259" key="1">
    <source>
        <dbReference type="PROSITE" id="PS50994"/>
    </source>
</evidence>
<dbReference type="AlphaFoldDB" id="A0AAV0XUJ5"/>
<evidence type="ECO:0000313" key="3">
    <source>
        <dbReference type="Proteomes" id="UP001160148"/>
    </source>
</evidence>
<dbReference type="PROSITE" id="PS50994">
    <property type="entry name" value="INTEGRASE"/>
    <property type="match status" value="1"/>
</dbReference>
<feature type="domain" description="Integrase catalytic" evidence="1">
    <location>
        <begin position="46"/>
        <end position="203"/>
    </location>
</feature>
<dbReference type="InterPro" id="IPR050951">
    <property type="entry name" value="Retrovirus_Pol_polyprotein"/>
</dbReference>
<reference evidence="2 3" key="1">
    <citation type="submission" date="2023-01" db="EMBL/GenBank/DDBJ databases">
        <authorList>
            <person name="Whitehead M."/>
        </authorList>
    </citation>
    <scope>NUCLEOTIDE SEQUENCE [LARGE SCALE GENOMIC DNA]</scope>
</reference>
<dbReference type="PANTHER" id="PTHR37984:SF5">
    <property type="entry name" value="PROTEIN NYNRIN-LIKE"/>
    <property type="match status" value="1"/>
</dbReference>
<dbReference type="InterPro" id="IPR001584">
    <property type="entry name" value="Integrase_cat-core"/>
</dbReference>
<sequence>MANVLQDFWFADMRSYVKQHIWSCFECLLTRVPRGKRPGLLHPIPIGTRPFGTVHVDHVGPFITAPGGLRYILVIVDNLTKYVTLYAVSNTGSEPLIKCMQLFVKQYGLPGRLITDRGTCYTSGAFEDFCAAQGIKLVWTSSRHPQANGQVERTHSVVMATIMTMGGAGCEWAKMLPEVQRLFNNSETKVTGRTPFEMLHGYRPRLEQGALLALSATRDDWTSGLRPRNSKLLFEEIWRWKTPEGRRFTTSTAMIRFTTLWGR</sequence>
<dbReference type="Pfam" id="PF00665">
    <property type="entry name" value="rve"/>
    <property type="match status" value="1"/>
</dbReference>
<proteinExistence type="predicted"/>
<dbReference type="GO" id="GO:0003676">
    <property type="term" value="F:nucleic acid binding"/>
    <property type="evidence" value="ECO:0007669"/>
    <property type="project" value="InterPro"/>
</dbReference>
<dbReference type="Proteomes" id="UP001160148">
    <property type="component" value="Unassembled WGS sequence"/>
</dbReference>
<name>A0AAV0XUJ5_9HEMI</name>
<keyword evidence="3" id="KW-1185">Reference proteome</keyword>